<reference evidence="7 8" key="1">
    <citation type="journal article" date="2018" name="IMA Fungus">
        <title>IMA Genome-F 9: Draft genome sequence of Annulohypoxylon stygium, Aspergillus mulundensis, Berkeleyomyces basicola (syn. Thielaviopsis basicola), Ceratocystis smalleyi, two Cercospora beticola strains, Coleophoma cylindrospora, Fusarium fracticaudum, Phialophora cf. hyalina, and Morchella septimelata.</title>
        <authorList>
            <person name="Wingfield B.D."/>
            <person name="Bills G.F."/>
            <person name="Dong Y."/>
            <person name="Huang W."/>
            <person name="Nel W.J."/>
            <person name="Swalarsk-Parry B.S."/>
            <person name="Vaghefi N."/>
            <person name="Wilken P.M."/>
            <person name="An Z."/>
            <person name="de Beer Z.W."/>
            <person name="De Vos L."/>
            <person name="Chen L."/>
            <person name="Duong T.A."/>
            <person name="Gao Y."/>
            <person name="Hammerbacher A."/>
            <person name="Kikkert J.R."/>
            <person name="Li Y."/>
            <person name="Li H."/>
            <person name="Li K."/>
            <person name="Li Q."/>
            <person name="Liu X."/>
            <person name="Ma X."/>
            <person name="Naidoo K."/>
            <person name="Pethybridge S.J."/>
            <person name="Sun J."/>
            <person name="Steenkamp E.T."/>
            <person name="van der Nest M.A."/>
            <person name="van Wyk S."/>
            <person name="Wingfield M.J."/>
            <person name="Xiong C."/>
            <person name="Yue Q."/>
            <person name="Zhang X."/>
        </authorList>
    </citation>
    <scope>NUCLEOTIDE SEQUENCE [LARGE SCALE GENOMIC DNA]</scope>
    <source>
        <strain evidence="7 8">DSM 5745</strain>
    </source>
</reference>
<evidence type="ECO:0000313" key="7">
    <source>
        <dbReference type="EMBL" id="RDW72343.1"/>
    </source>
</evidence>
<sequence length="441" mass="46828">MASDADADWTSRTTTLPGVATDTTVVALDPPNTSTAASTWFIHSGTTSVLYTTWRDNAATTVSTSWTPAQEAATDEQSPSPSSTSSSRTSTSTSSIDESPGTPTITPTPSSPSSNSTSTQSHQANSGSSNSKSSGYSTGTLAGAIVGSIIGTALLTLFLAFLFFRRRRRTDASQPDHNPGVQYDKAGTAISESGTGAGAGAVFSLASVTPQPADDETVRRRILTLIDQADLHVDNYYVPASSSTLPHLTQADIAKLEKYNSEYLPDSVVDLLQKRTVQRQVVTHVLVYTLLKAIGPGGTLLPALLAAQPQVETGTTSNELPTYLFAWRMLTAHLYTNSKGSARPPPTSPHAGDLAAQFTSAFAPYAVSVPEPDRLAHLENLATATAELGTWLFAQPCTFRMDWERRARGFSVSPGVVKIADETGRSLLEPQVLVEEVEARF</sequence>
<evidence type="ECO:0000313" key="8">
    <source>
        <dbReference type="Proteomes" id="UP000256690"/>
    </source>
</evidence>
<organism evidence="7 8">
    <name type="scientific">Aspergillus mulundensis</name>
    <dbReference type="NCBI Taxonomy" id="1810919"/>
    <lineage>
        <taxon>Eukaryota</taxon>
        <taxon>Fungi</taxon>
        <taxon>Dikarya</taxon>
        <taxon>Ascomycota</taxon>
        <taxon>Pezizomycotina</taxon>
        <taxon>Eurotiomycetes</taxon>
        <taxon>Eurotiomycetidae</taxon>
        <taxon>Eurotiales</taxon>
        <taxon>Aspergillaceae</taxon>
        <taxon>Aspergillus</taxon>
        <taxon>Aspergillus subgen. Nidulantes</taxon>
    </lineage>
</organism>
<dbReference type="GO" id="GO:0071944">
    <property type="term" value="C:cell periphery"/>
    <property type="evidence" value="ECO:0007669"/>
    <property type="project" value="UniProtKB-ARBA"/>
</dbReference>
<keyword evidence="4 6" id="KW-0472">Membrane</keyword>
<dbReference type="PANTHER" id="PTHR15549">
    <property type="entry name" value="PAIRED IMMUNOGLOBULIN-LIKE TYPE 2 RECEPTOR"/>
    <property type="match status" value="1"/>
</dbReference>
<keyword evidence="2 6" id="KW-0812">Transmembrane</keyword>
<dbReference type="GeneID" id="38117885"/>
<dbReference type="RefSeq" id="XP_026601563.1">
    <property type="nucleotide sequence ID" value="XM_026749531.1"/>
</dbReference>
<name>A0A3D8RE46_9EURO</name>
<keyword evidence="3 6" id="KW-1133">Transmembrane helix</keyword>
<evidence type="ECO:0000256" key="1">
    <source>
        <dbReference type="ARBA" id="ARBA00004167"/>
    </source>
</evidence>
<evidence type="ECO:0000256" key="3">
    <source>
        <dbReference type="ARBA" id="ARBA00022989"/>
    </source>
</evidence>
<dbReference type="Proteomes" id="UP000256690">
    <property type="component" value="Unassembled WGS sequence"/>
</dbReference>
<gene>
    <name evidence="7" type="ORF">DSM5745_07515</name>
</gene>
<feature type="transmembrane region" description="Helical" evidence="6">
    <location>
        <begin position="141"/>
        <end position="164"/>
    </location>
</feature>
<dbReference type="PANTHER" id="PTHR15549:SF33">
    <property type="entry name" value="MEMBRANE PROTEIN WSC4, PUTATIVE (AFU_ORTHOLOGUE AFUA_5G09020)-RELATED"/>
    <property type="match status" value="1"/>
</dbReference>
<comment type="caution">
    <text evidence="7">The sequence shown here is derived from an EMBL/GenBank/DDBJ whole genome shotgun (WGS) entry which is preliminary data.</text>
</comment>
<evidence type="ECO:0000256" key="2">
    <source>
        <dbReference type="ARBA" id="ARBA00022692"/>
    </source>
</evidence>
<accession>A0A3D8RE46</accession>
<dbReference type="InterPro" id="IPR051694">
    <property type="entry name" value="Immunoregulatory_rcpt-like"/>
</dbReference>
<dbReference type="GO" id="GO:0016020">
    <property type="term" value="C:membrane"/>
    <property type="evidence" value="ECO:0007669"/>
    <property type="project" value="UniProtKB-SubCell"/>
</dbReference>
<dbReference type="AlphaFoldDB" id="A0A3D8RE46"/>
<proteinExistence type="predicted"/>
<feature type="compositionally biased region" description="Low complexity" evidence="5">
    <location>
        <begin position="78"/>
        <end position="135"/>
    </location>
</feature>
<evidence type="ECO:0000256" key="4">
    <source>
        <dbReference type="ARBA" id="ARBA00023136"/>
    </source>
</evidence>
<evidence type="ECO:0000256" key="6">
    <source>
        <dbReference type="SAM" id="Phobius"/>
    </source>
</evidence>
<comment type="subcellular location">
    <subcellularLocation>
        <location evidence="1">Membrane</location>
        <topology evidence="1">Single-pass membrane protein</topology>
    </subcellularLocation>
</comment>
<keyword evidence="8" id="KW-1185">Reference proteome</keyword>
<feature type="region of interest" description="Disordered" evidence="5">
    <location>
        <begin position="66"/>
        <end position="135"/>
    </location>
</feature>
<protein>
    <submittedName>
        <fullName evidence="7">Uncharacterized protein</fullName>
    </submittedName>
</protein>
<dbReference type="OrthoDB" id="5421765at2759"/>
<dbReference type="EMBL" id="PVWQ01000009">
    <property type="protein sequence ID" value="RDW72343.1"/>
    <property type="molecule type" value="Genomic_DNA"/>
</dbReference>
<evidence type="ECO:0000256" key="5">
    <source>
        <dbReference type="SAM" id="MobiDB-lite"/>
    </source>
</evidence>